<keyword evidence="2" id="KW-1185">Reference proteome</keyword>
<evidence type="ECO:0000313" key="2">
    <source>
        <dbReference type="Proteomes" id="UP000597444"/>
    </source>
</evidence>
<proteinExistence type="predicted"/>
<sequence>MDRFEAVQWLQKELEGERRAAPLVDALNEAWCALDELSEYLLPETVIALLLAYNKPAGEREELTVSFNIGLSELFALKAAVACYDTTLRKSDAGADKIALPALERLHQHLLTAIV</sequence>
<protein>
    <submittedName>
        <fullName evidence="1">Uncharacterized protein</fullName>
    </submittedName>
</protein>
<dbReference type="Proteomes" id="UP000597444">
    <property type="component" value="Unassembled WGS sequence"/>
</dbReference>
<dbReference type="EMBL" id="BNJK01000002">
    <property type="protein sequence ID" value="GHO99463.1"/>
    <property type="molecule type" value="Genomic_DNA"/>
</dbReference>
<dbReference type="AlphaFoldDB" id="A0A8J3IVS3"/>
<reference evidence="1" key="1">
    <citation type="submission" date="2020-10" db="EMBL/GenBank/DDBJ databases">
        <title>Taxonomic study of unclassified bacteria belonging to the class Ktedonobacteria.</title>
        <authorList>
            <person name="Yabe S."/>
            <person name="Wang C.M."/>
            <person name="Zheng Y."/>
            <person name="Sakai Y."/>
            <person name="Cavaletti L."/>
            <person name="Monciardini P."/>
            <person name="Donadio S."/>
        </authorList>
    </citation>
    <scope>NUCLEOTIDE SEQUENCE</scope>
    <source>
        <strain evidence="1">ID150040</strain>
    </source>
</reference>
<gene>
    <name evidence="1" type="ORF">KSF_095110</name>
</gene>
<comment type="caution">
    <text evidence="1">The sequence shown here is derived from an EMBL/GenBank/DDBJ whole genome shotgun (WGS) entry which is preliminary data.</text>
</comment>
<accession>A0A8J3IVS3</accession>
<evidence type="ECO:0000313" key="1">
    <source>
        <dbReference type="EMBL" id="GHO99463.1"/>
    </source>
</evidence>
<organism evidence="1 2">
    <name type="scientific">Reticulibacter mediterranei</name>
    <dbReference type="NCBI Taxonomy" id="2778369"/>
    <lineage>
        <taxon>Bacteria</taxon>
        <taxon>Bacillati</taxon>
        <taxon>Chloroflexota</taxon>
        <taxon>Ktedonobacteria</taxon>
        <taxon>Ktedonobacterales</taxon>
        <taxon>Reticulibacteraceae</taxon>
        <taxon>Reticulibacter</taxon>
    </lineage>
</organism>
<dbReference type="RefSeq" id="WP_220210105.1">
    <property type="nucleotide sequence ID" value="NZ_BNJK01000002.1"/>
</dbReference>
<name>A0A8J3IVS3_9CHLR</name>